<feature type="compositionally biased region" description="Acidic residues" evidence="1">
    <location>
        <begin position="127"/>
        <end position="140"/>
    </location>
</feature>
<evidence type="ECO:0000256" key="1">
    <source>
        <dbReference type="SAM" id="MobiDB-lite"/>
    </source>
</evidence>
<reference evidence="2 3" key="1">
    <citation type="submission" date="2016-03" db="EMBL/GenBank/DDBJ databases">
        <title>Whole genome sequencing of Grifola frondosa 9006-11.</title>
        <authorList>
            <person name="Min B."/>
            <person name="Park H."/>
            <person name="Kim J.-G."/>
            <person name="Cho H."/>
            <person name="Oh Y.-L."/>
            <person name="Kong W.-S."/>
            <person name="Choi I.-G."/>
        </authorList>
    </citation>
    <scope>NUCLEOTIDE SEQUENCE [LARGE SCALE GENOMIC DNA]</scope>
    <source>
        <strain evidence="2 3">9006-11</strain>
    </source>
</reference>
<organism evidence="2 3">
    <name type="scientific">Grifola frondosa</name>
    <name type="common">Maitake</name>
    <name type="synonym">Polyporus frondosus</name>
    <dbReference type="NCBI Taxonomy" id="5627"/>
    <lineage>
        <taxon>Eukaryota</taxon>
        <taxon>Fungi</taxon>
        <taxon>Dikarya</taxon>
        <taxon>Basidiomycota</taxon>
        <taxon>Agaricomycotina</taxon>
        <taxon>Agaricomycetes</taxon>
        <taxon>Polyporales</taxon>
        <taxon>Grifolaceae</taxon>
        <taxon>Grifola</taxon>
    </lineage>
</organism>
<feature type="region of interest" description="Disordered" evidence="1">
    <location>
        <begin position="72"/>
        <end position="172"/>
    </location>
</feature>
<evidence type="ECO:0000313" key="2">
    <source>
        <dbReference type="EMBL" id="OBZ72968.1"/>
    </source>
</evidence>
<accession>A0A1C7M805</accession>
<dbReference type="Proteomes" id="UP000092993">
    <property type="component" value="Unassembled WGS sequence"/>
</dbReference>
<keyword evidence="3" id="KW-1185">Reference proteome</keyword>
<gene>
    <name evidence="2" type="ORF">A0H81_07160</name>
</gene>
<sequence>MSFVWRARVTGAPASFDAETLSAHDPSGLPRALNMESGQTINLHSGCGIAVIVVPQTVCFVTINITKEPVSETLRLDSHPDAESRKRSAPTHCSPHSLHIPSPKKPRKSTSHKRETPVVPEFKPPEDADDSSVTESEGEDPLLIQEWQAQCEQALRQQGHSDKENQHPGRSV</sequence>
<feature type="compositionally biased region" description="Polar residues" evidence="1">
    <location>
        <begin position="147"/>
        <end position="158"/>
    </location>
</feature>
<protein>
    <submittedName>
        <fullName evidence="2">Uncharacterized protein</fullName>
    </submittedName>
</protein>
<comment type="caution">
    <text evidence="2">The sequence shown here is derived from an EMBL/GenBank/DDBJ whole genome shotgun (WGS) entry which is preliminary data.</text>
</comment>
<feature type="compositionally biased region" description="Basic and acidic residues" evidence="1">
    <location>
        <begin position="159"/>
        <end position="172"/>
    </location>
</feature>
<proteinExistence type="predicted"/>
<dbReference type="EMBL" id="LUGG01000007">
    <property type="protein sequence ID" value="OBZ72968.1"/>
    <property type="molecule type" value="Genomic_DNA"/>
</dbReference>
<dbReference type="AlphaFoldDB" id="A0A1C7M805"/>
<name>A0A1C7M805_GRIFR</name>
<feature type="compositionally biased region" description="Basic and acidic residues" evidence="1">
    <location>
        <begin position="74"/>
        <end position="86"/>
    </location>
</feature>
<feature type="compositionally biased region" description="Basic residues" evidence="1">
    <location>
        <begin position="102"/>
        <end position="111"/>
    </location>
</feature>
<evidence type="ECO:0000313" key="3">
    <source>
        <dbReference type="Proteomes" id="UP000092993"/>
    </source>
</evidence>